<organism evidence="1 2">
    <name type="scientific">Paraburkholderia aromaticivorans</name>
    <dbReference type="NCBI Taxonomy" id="2026199"/>
    <lineage>
        <taxon>Bacteria</taxon>
        <taxon>Pseudomonadati</taxon>
        <taxon>Pseudomonadota</taxon>
        <taxon>Betaproteobacteria</taxon>
        <taxon>Burkholderiales</taxon>
        <taxon>Burkholderiaceae</taxon>
        <taxon>Paraburkholderia</taxon>
    </lineage>
</organism>
<evidence type="ECO:0000313" key="1">
    <source>
        <dbReference type="EMBL" id="ASV99891.1"/>
    </source>
</evidence>
<evidence type="ECO:0000313" key="2">
    <source>
        <dbReference type="Proteomes" id="UP000215158"/>
    </source>
</evidence>
<dbReference type="RefSeq" id="WP_095419873.1">
    <property type="nucleotide sequence ID" value="NZ_CP022989.1"/>
</dbReference>
<proteinExistence type="predicted"/>
<gene>
    <name evidence="1" type="ORF">CJU94_18125</name>
</gene>
<accession>A0A248VMZ3</accession>
<dbReference type="AlphaFoldDB" id="A0A248VMZ3"/>
<dbReference type="KEGG" id="parb:CJU94_18125"/>
<protein>
    <submittedName>
        <fullName evidence="1">Uncharacterized protein</fullName>
    </submittedName>
</protein>
<dbReference type="OrthoDB" id="9009994at2"/>
<name>A0A248VMZ3_9BURK</name>
<sequence>MSQKTVTRSTLGSFGELPIEMRVAEAGGREEIAARLTREIDDLTHALSTASAEVRKELVLLVECLRAARQVVERGANFANPARQP</sequence>
<reference evidence="1 2" key="1">
    <citation type="submission" date="2017-08" db="EMBL/GenBank/DDBJ databases">
        <title>Identification and genetic characteristics of simultaneous BTEX- and naphthalene-degrading Paraburkholderia sp. BN5 isolated from petroleum-contaminated soil.</title>
        <authorList>
            <person name="Lee Y."/>
            <person name="Jeon C.O."/>
        </authorList>
    </citation>
    <scope>NUCLEOTIDE SEQUENCE [LARGE SCALE GENOMIC DNA]</scope>
    <source>
        <strain evidence="1 2">BN5</strain>
    </source>
</reference>
<dbReference type="EMBL" id="CP022989">
    <property type="protein sequence ID" value="ASV99891.1"/>
    <property type="molecule type" value="Genomic_DNA"/>
</dbReference>
<keyword evidence="2" id="KW-1185">Reference proteome</keyword>
<dbReference type="Proteomes" id="UP000215158">
    <property type="component" value="Chromosome 1"/>
</dbReference>